<accession>A0A3Q7GL12</accession>
<dbReference type="InterPro" id="IPR027417">
    <property type="entry name" value="P-loop_NTPase"/>
</dbReference>
<reference evidence="6" key="2">
    <citation type="submission" date="2019-01" db="UniProtKB">
        <authorList>
            <consortium name="EnsemblPlants"/>
        </authorList>
    </citation>
    <scope>IDENTIFICATION</scope>
    <source>
        <strain evidence="6">cv. Heinz 1706</strain>
    </source>
</reference>
<sequence>MWSSPLRRTTLDGTEYNLLLLDTEGIDVYDQTGTYSTQIFSLAVLLSSTFVYNQVMSTQTWISFASFDMPFLTLVSQESVNFLAATMEGIDEAVLDRLSLITEMTTHIRVRASGGRASGSSNATLKFESPTPTKKL</sequence>
<feature type="compositionally biased region" description="Low complexity" evidence="4">
    <location>
        <begin position="114"/>
        <end position="123"/>
    </location>
</feature>
<dbReference type="InterPro" id="IPR015894">
    <property type="entry name" value="Guanylate-bd_N"/>
</dbReference>
<feature type="region of interest" description="Disordered" evidence="4">
    <location>
        <begin position="114"/>
        <end position="136"/>
    </location>
</feature>
<comment type="similarity">
    <text evidence="3">Belongs to the TRAFAC class dynamin-like GTPase superfamily. GB1/RHD3 GTPase family.</text>
</comment>
<dbReference type="Pfam" id="PF02263">
    <property type="entry name" value="GBP"/>
    <property type="match status" value="1"/>
</dbReference>
<evidence type="ECO:0000256" key="3">
    <source>
        <dbReference type="PROSITE-ProRule" id="PRU01052"/>
    </source>
</evidence>
<dbReference type="GO" id="GO:0003924">
    <property type="term" value="F:GTPase activity"/>
    <property type="evidence" value="ECO:0007669"/>
    <property type="project" value="InterPro"/>
</dbReference>
<dbReference type="Proteomes" id="UP000004994">
    <property type="component" value="Chromosome 5"/>
</dbReference>
<dbReference type="PROSITE" id="PS51715">
    <property type="entry name" value="G_GB1_RHD3"/>
    <property type="match status" value="1"/>
</dbReference>
<reference evidence="6" key="1">
    <citation type="journal article" date="2012" name="Nature">
        <title>The tomato genome sequence provides insights into fleshy fruit evolution.</title>
        <authorList>
            <consortium name="Tomato Genome Consortium"/>
        </authorList>
    </citation>
    <scope>NUCLEOTIDE SEQUENCE [LARGE SCALE GENOMIC DNA]</scope>
    <source>
        <strain evidence="6">cv. Heinz 1706</strain>
    </source>
</reference>
<dbReference type="PANTHER" id="PTHR10751">
    <property type="entry name" value="GUANYLATE BINDING PROTEIN"/>
    <property type="match status" value="1"/>
</dbReference>
<feature type="domain" description="GB1/RHD3-type G" evidence="5">
    <location>
        <begin position="1"/>
        <end position="136"/>
    </location>
</feature>
<dbReference type="InterPro" id="IPR030386">
    <property type="entry name" value="G_GB1_RHD3_dom"/>
</dbReference>
<protein>
    <recommendedName>
        <fullName evidence="5">GB1/RHD3-type G domain-containing protein</fullName>
    </recommendedName>
</protein>
<dbReference type="GO" id="GO:0005525">
    <property type="term" value="F:GTP binding"/>
    <property type="evidence" value="ECO:0007669"/>
    <property type="project" value="UniProtKB-KW"/>
</dbReference>
<evidence type="ECO:0000313" key="6">
    <source>
        <dbReference type="EnsemblPlants" id="Solyc05g026370.2.1"/>
    </source>
</evidence>
<dbReference type="AlphaFoldDB" id="A0A3Q7GL12"/>
<dbReference type="Gene3D" id="3.40.50.300">
    <property type="entry name" value="P-loop containing nucleotide triphosphate hydrolases"/>
    <property type="match status" value="1"/>
</dbReference>
<keyword evidence="7" id="KW-1185">Reference proteome</keyword>
<evidence type="ECO:0000313" key="7">
    <source>
        <dbReference type="Proteomes" id="UP000004994"/>
    </source>
</evidence>
<name>A0A3Q7GL12_SOLLC</name>
<keyword evidence="2" id="KW-0342">GTP-binding</keyword>
<evidence type="ECO:0000256" key="1">
    <source>
        <dbReference type="ARBA" id="ARBA00022741"/>
    </source>
</evidence>
<evidence type="ECO:0000256" key="4">
    <source>
        <dbReference type="SAM" id="MobiDB-lite"/>
    </source>
</evidence>
<keyword evidence="1" id="KW-0547">Nucleotide-binding</keyword>
<dbReference type="Gramene" id="Solyc05g026370.2.1">
    <property type="protein sequence ID" value="Solyc05g026370.2.1"/>
    <property type="gene ID" value="Solyc05g026370.2"/>
</dbReference>
<organism evidence="6">
    <name type="scientific">Solanum lycopersicum</name>
    <name type="common">Tomato</name>
    <name type="synonym">Lycopersicon esculentum</name>
    <dbReference type="NCBI Taxonomy" id="4081"/>
    <lineage>
        <taxon>Eukaryota</taxon>
        <taxon>Viridiplantae</taxon>
        <taxon>Streptophyta</taxon>
        <taxon>Embryophyta</taxon>
        <taxon>Tracheophyta</taxon>
        <taxon>Spermatophyta</taxon>
        <taxon>Magnoliopsida</taxon>
        <taxon>eudicotyledons</taxon>
        <taxon>Gunneridae</taxon>
        <taxon>Pentapetalae</taxon>
        <taxon>asterids</taxon>
        <taxon>lamiids</taxon>
        <taxon>Solanales</taxon>
        <taxon>Solanaceae</taxon>
        <taxon>Solanoideae</taxon>
        <taxon>Solaneae</taxon>
        <taxon>Solanum</taxon>
        <taxon>Solanum subgen. Lycopersicon</taxon>
    </lineage>
</organism>
<evidence type="ECO:0000259" key="5">
    <source>
        <dbReference type="PROSITE" id="PS51715"/>
    </source>
</evidence>
<proteinExistence type="inferred from homology"/>
<dbReference type="EnsemblPlants" id="Solyc05g026370.2.1">
    <property type="protein sequence ID" value="Solyc05g026370.2.1"/>
    <property type="gene ID" value="Solyc05g026370.2"/>
</dbReference>
<dbReference type="InParanoid" id="A0A3Q7GL12"/>
<evidence type="ECO:0000256" key="2">
    <source>
        <dbReference type="ARBA" id="ARBA00023134"/>
    </source>
</evidence>